<proteinExistence type="predicted"/>
<evidence type="ECO:0000256" key="1">
    <source>
        <dbReference type="SAM" id="SignalP"/>
    </source>
</evidence>
<dbReference type="InterPro" id="IPR036116">
    <property type="entry name" value="FN3_sf"/>
</dbReference>
<dbReference type="Proteomes" id="UP001501011">
    <property type="component" value="Unassembled WGS sequence"/>
</dbReference>
<name>A0ABP8IH64_9GAMM</name>
<dbReference type="EMBL" id="BAABFV010000001">
    <property type="protein sequence ID" value="GAA4358794.1"/>
    <property type="molecule type" value="Genomic_DNA"/>
</dbReference>
<feature type="chain" id="PRO_5046771492" description="Fibronectin type-III domain-containing protein" evidence="1">
    <location>
        <begin position="27"/>
        <end position="127"/>
    </location>
</feature>
<dbReference type="RefSeq" id="WP_345292015.1">
    <property type="nucleotide sequence ID" value="NZ_BAABFV010000001.1"/>
</dbReference>
<keyword evidence="1" id="KW-0732">Signal</keyword>
<reference evidence="3" key="1">
    <citation type="journal article" date="2019" name="Int. J. Syst. Evol. Microbiol.">
        <title>The Global Catalogue of Microorganisms (GCM) 10K type strain sequencing project: providing services to taxonomists for standard genome sequencing and annotation.</title>
        <authorList>
            <consortium name="The Broad Institute Genomics Platform"/>
            <consortium name="The Broad Institute Genome Sequencing Center for Infectious Disease"/>
            <person name="Wu L."/>
            <person name="Ma J."/>
        </authorList>
    </citation>
    <scope>NUCLEOTIDE SEQUENCE [LARGE SCALE GENOMIC DNA]</scope>
    <source>
        <strain evidence="3">JCM 17728</strain>
    </source>
</reference>
<dbReference type="SUPFAM" id="SSF49265">
    <property type="entry name" value="Fibronectin type III"/>
    <property type="match status" value="1"/>
</dbReference>
<organism evidence="2 3">
    <name type="scientific">Kangiella marina</name>
    <dbReference type="NCBI Taxonomy" id="1079178"/>
    <lineage>
        <taxon>Bacteria</taxon>
        <taxon>Pseudomonadati</taxon>
        <taxon>Pseudomonadota</taxon>
        <taxon>Gammaproteobacteria</taxon>
        <taxon>Kangiellales</taxon>
        <taxon>Kangiellaceae</taxon>
        <taxon>Kangiella</taxon>
    </lineage>
</organism>
<evidence type="ECO:0000313" key="3">
    <source>
        <dbReference type="Proteomes" id="UP001501011"/>
    </source>
</evidence>
<protein>
    <recommendedName>
        <fullName evidence="4">Fibronectin type-III domain-containing protein</fullName>
    </recommendedName>
</protein>
<accession>A0ABP8IH64</accession>
<gene>
    <name evidence="2" type="ORF">GCM10023151_09120</name>
</gene>
<evidence type="ECO:0008006" key="4">
    <source>
        <dbReference type="Google" id="ProtNLM"/>
    </source>
</evidence>
<sequence length="127" mass="14051">MKTMISILTISTLSLASLFAAPVAKASAPTITNFSSEYSGCEGYTPRFLLWWSASTSVLEYDLDYEFWYNGTWYPSYNGTKTGKMFNGSHNTPTKVRVRARNSSGWGPFETIQLPTINCQGGGPIIQ</sequence>
<evidence type="ECO:0000313" key="2">
    <source>
        <dbReference type="EMBL" id="GAA4358794.1"/>
    </source>
</evidence>
<comment type="caution">
    <text evidence="2">The sequence shown here is derived from an EMBL/GenBank/DDBJ whole genome shotgun (WGS) entry which is preliminary data.</text>
</comment>
<feature type="signal peptide" evidence="1">
    <location>
        <begin position="1"/>
        <end position="26"/>
    </location>
</feature>
<keyword evidence="3" id="KW-1185">Reference proteome</keyword>